<evidence type="ECO:0000313" key="4">
    <source>
        <dbReference type="Proteomes" id="UP000238375"/>
    </source>
</evidence>
<keyword evidence="1" id="KW-0472">Membrane</keyword>
<feature type="domain" description="DUF5615" evidence="2">
    <location>
        <begin position="6"/>
        <end position="110"/>
    </location>
</feature>
<keyword evidence="1" id="KW-1133">Transmembrane helix</keyword>
<dbReference type="InterPro" id="IPR041049">
    <property type="entry name" value="DUF5615"/>
</dbReference>
<dbReference type="AlphaFoldDB" id="A0A2T0THS7"/>
<evidence type="ECO:0000256" key="1">
    <source>
        <dbReference type="SAM" id="Phobius"/>
    </source>
</evidence>
<gene>
    <name evidence="3" type="ORF">CLV58_1028</name>
</gene>
<feature type="transmembrane region" description="Helical" evidence="1">
    <location>
        <begin position="89"/>
        <end position="108"/>
    </location>
</feature>
<protein>
    <recommendedName>
        <fullName evidence="2">DUF5615 domain-containing protein</fullName>
    </recommendedName>
</protein>
<organism evidence="3 4">
    <name type="scientific">Spirosoma oryzae</name>
    <dbReference type="NCBI Taxonomy" id="1469603"/>
    <lineage>
        <taxon>Bacteria</taxon>
        <taxon>Pseudomonadati</taxon>
        <taxon>Bacteroidota</taxon>
        <taxon>Cytophagia</taxon>
        <taxon>Cytophagales</taxon>
        <taxon>Cytophagaceae</taxon>
        <taxon>Spirosoma</taxon>
    </lineage>
</organism>
<evidence type="ECO:0000259" key="2">
    <source>
        <dbReference type="Pfam" id="PF18480"/>
    </source>
</evidence>
<evidence type="ECO:0000313" key="3">
    <source>
        <dbReference type="EMBL" id="PRY45264.1"/>
    </source>
</evidence>
<sequence length="122" mass="14015">MSTMLRWLADEHFPMPAFTRLVDAGLDIRHVAIEQWGLSDTAVMQMAIDQQRIVITFDGDHGTLVFKDGYRPIGIVYFRIDDYLPETPAYILLDLLASNLVFIGYITVVEKEMIRQRVIPNT</sequence>
<comment type="caution">
    <text evidence="3">The sequence shown here is derived from an EMBL/GenBank/DDBJ whole genome shotgun (WGS) entry which is preliminary data.</text>
</comment>
<dbReference type="Pfam" id="PF18480">
    <property type="entry name" value="DUF5615"/>
    <property type="match status" value="1"/>
</dbReference>
<keyword evidence="1" id="KW-0812">Transmembrane</keyword>
<keyword evidence="4" id="KW-1185">Reference proteome</keyword>
<dbReference type="Proteomes" id="UP000238375">
    <property type="component" value="Unassembled WGS sequence"/>
</dbReference>
<accession>A0A2T0THS7</accession>
<proteinExistence type="predicted"/>
<dbReference type="EMBL" id="PVTE01000002">
    <property type="protein sequence ID" value="PRY45264.1"/>
    <property type="molecule type" value="Genomic_DNA"/>
</dbReference>
<name>A0A2T0THS7_9BACT</name>
<reference evidence="3 4" key="1">
    <citation type="submission" date="2018-03" db="EMBL/GenBank/DDBJ databases">
        <title>Genomic Encyclopedia of Archaeal and Bacterial Type Strains, Phase II (KMG-II): from individual species to whole genera.</title>
        <authorList>
            <person name="Goeker M."/>
        </authorList>
    </citation>
    <scope>NUCLEOTIDE SEQUENCE [LARGE SCALE GENOMIC DNA]</scope>
    <source>
        <strain evidence="3 4">DSM 28354</strain>
    </source>
</reference>